<dbReference type="InterPro" id="IPR007681">
    <property type="entry name" value="Mog1"/>
</dbReference>
<dbReference type="AlphaFoldDB" id="A0AAD5WQD4"/>
<dbReference type="Proteomes" id="UP001201980">
    <property type="component" value="Unassembled WGS sequence"/>
</dbReference>
<evidence type="ECO:0000313" key="6">
    <source>
        <dbReference type="Proteomes" id="UP001201980"/>
    </source>
</evidence>
<dbReference type="Gene3D" id="3.40.1000.10">
    <property type="entry name" value="Mog1/PsbP, alpha/beta/alpha sandwich"/>
    <property type="match status" value="1"/>
</dbReference>
<dbReference type="GO" id="GO:0006606">
    <property type="term" value="P:protein import into nucleus"/>
    <property type="evidence" value="ECO:0007669"/>
    <property type="project" value="TreeGrafter"/>
</dbReference>
<dbReference type="PANTHER" id="PTHR15837:SF0">
    <property type="entry name" value="RAN GUANINE NUCLEOTIDE RELEASE FACTOR"/>
    <property type="match status" value="1"/>
</dbReference>
<comment type="caution">
    <text evidence="5">The sequence shown here is derived from an EMBL/GenBank/DDBJ whole genome shotgun (WGS) entry which is preliminary data.</text>
</comment>
<reference evidence="5" key="1">
    <citation type="submission" date="2022-07" db="EMBL/GenBank/DDBJ databases">
        <title>Draft genome sequence of Zalerion maritima ATCC 34329, a (micro)plastics degrading marine fungus.</title>
        <authorList>
            <person name="Paco A."/>
            <person name="Goncalves M.F.M."/>
            <person name="Rocha-Santos T.A.P."/>
            <person name="Alves A."/>
        </authorList>
    </citation>
    <scope>NUCLEOTIDE SEQUENCE</scope>
    <source>
        <strain evidence="5">ATCC 34329</strain>
    </source>
</reference>
<proteinExistence type="inferred from homology"/>
<accession>A0AAD5WQD4</accession>
<dbReference type="GO" id="GO:0005634">
    <property type="term" value="C:nucleus"/>
    <property type="evidence" value="ECO:0007669"/>
    <property type="project" value="TreeGrafter"/>
</dbReference>
<feature type="region of interest" description="Disordered" evidence="4">
    <location>
        <begin position="130"/>
        <end position="152"/>
    </location>
</feature>
<dbReference type="EMBL" id="JAKWBI020000323">
    <property type="protein sequence ID" value="KAJ2896590.1"/>
    <property type="molecule type" value="Genomic_DNA"/>
</dbReference>
<evidence type="ECO:0000313" key="5">
    <source>
        <dbReference type="EMBL" id="KAJ2896590.1"/>
    </source>
</evidence>
<comment type="similarity">
    <text evidence="1">Belongs to the MOG1 family.</text>
</comment>
<keyword evidence="2" id="KW-0813">Transport</keyword>
<dbReference type="Pfam" id="PF04603">
    <property type="entry name" value="Mog1"/>
    <property type="match status" value="1"/>
</dbReference>
<dbReference type="SUPFAM" id="SSF55724">
    <property type="entry name" value="Mog1p/PsbP-like"/>
    <property type="match status" value="1"/>
</dbReference>
<feature type="compositionally biased region" description="Low complexity" evidence="4">
    <location>
        <begin position="140"/>
        <end position="152"/>
    </location>
</feature>
<dbReference type="GO" id="GO:0031267">
    <property type="term" value="F:small GTPase binding"/>
    <property type="evidence" value="ECO:0007669"/>
    <property type="project" value="TreeGrafter"/>
</dbReference>
<organism evidence="5 6">
    <name type="scientific">Zalerion maritima</name>
    <dbReference type="NCBI Taxonomy" id="339359"/>
    <lineage>
        <taxon>Eukaryota</taxon>
        <taxon>Fungi</taxon>
        <taxon>Dikarya</taxon>
        <taxon>Ascomycota</taxon>
        <taxon>Pezizomycotina</taxon>
        <taxon>Sordariomycetes</taxon>
        <taxon>Lulworthiomycetidae</taxon>
        <taxon>Lulworthiales</taxon>
        <taxon>Lulworthiaceae</taxon>
        <taxon>Zalerion</taxon>
    </lineage>
</organism>
<keyword evidence="6" id="KW-1185">Reference proteome</keyword>
<gene>
    <name evidence="5" type="ORF">MKZ38_005413</name>
</gene>
<evidence type="ECO:0000256" key="2">
    <source>
        <dbReference type="ARBA" id="ARBA00022448"/>
    </source>
</evidence>
<evidence type="ECO:0000256" key="1">
    <source>
        <dbReference type="ARBA" id="ARBA00010307"/>
    </source>
</evidence>
<evidence type="ECO:0000256" key="3">
    <source>
        <dbReference type="ARBA" id="ARBA00022927"/>
    </source>
</evidence>
<dbReference type="InterPro" id="IPR016123">
    <property type="entry name" value="Mog1/PsbP_a/b/a-sand"/>
</dbReference>
<protein>
    <submittedName>
        <fullName evidence="5">Ran-interacting Mog1 protein</fullName>
    </submittedName>
</protein>
<dbReference type="GO" id="GO:0005085">
    <property type="term" value="F:guanyl-nucleotide exchange factor activity"/>
    <property type="evidence" value="ECO:0007669"/>
    <property type="project" value="TreeGrafter"/>
</dbReference>
<name>A0AAD5WQD4_9PEZI</name>
<evidence type="ECO:0000256" key="4">
    <source>
        <dbReference type="SAM" id="MobiDB-lite"/>
    </source>
</evidence>
<keyword evidence="3" id="KW-0653">Protein transport</keyword>
<dbReference type="PANTHER" id="PTHR15837">
    <property type="entry name" value="RAN GUANINE NUCLEOTIDE RELEASE FACTOR"/>
    <property type="match status" value="1"/>
</dbReference>
<sequence length="239" mass="26649">MTEPQVDVYETRRLFGGDVVCQMPRNFIDVSSQYLKYNKNPFVGRNSQIRQIPENQECFIERDGFTSIIFDILERVGKPGSGAEIDGVALTEHIQDIVGEEESQNLRLWNTTETKITRLSSSIPAYTCIATTPQEDSKKGSSSSSSASSGGKQPANLVFTALILTLIRLEKTNTDIVITINVPHIKGEYDEADVDLELGNRGRLIGNAVEHAAKIWESLRIKNMGLFGKEYEGLDYDEL</sequence>